<evidence type="ECO:0000313" key="8">
    <source>
        <dbReference type="Proteomes" id="UP000500767"/>
    </source>
</evidence>
<organism evidence="7 8">
    <name type="scientific">Lichenicola cladoniae</name>
    <dbReference type="NCBI Taxonomy" id="1484109"/>
    <lineage>
        <taxon>Bacteria</taxon>
        <taxon>Pseudomonadati</taxon>
        <taxon>Pseudomonadota</taxon>
        <taxon>Alphaproteobacteria</taxon>
        <taxon>Acetobacterales</taxon>
        <taxon>Acetobacteraceae</taxon>
        <taxon>Lichenicola</taxon>
    </lineage>
</organism>
<accession>A0A6M8HLI6</accession>
<dbReference type="NCBIfam" id="TIGR01480">
    <property type="entry name" value="copper_res_A"/>
    <property type="match status" value="1"/>
</dbReference>
<dbReference type="InterPro" id="IPR034282">
    <property type="entry name" value="CuRO_2_CopA"/>
</dbReference>
<keyword evidence="1" id="KW-0479">Metal-binding</keyword>
<dbReference type="InterPro" id="IPR001117">
    <property type="entry name" value="Cu-oxidase_2nd"/>
</dbReference>
<dbReference type="InterPro" id="IPR006376">
    <property type="entry name" value="Cu-R_CopA"/>
</dbReference>
<dbReference type="PROSITE" id="PS51318">
    <property type="entry name" value="TAT"/>
    <property type="match status" value="1"/>
</dbReference>
<dbReference type="AlphaFoldDB" id="A0A6M8HLI6"/>
<dbReference type="PANTHER" id="PTHR11709:SF394">
    <property type="entry name" value="FI03373P-RELATED"/>
    <property type="match status" value="1"/>
</dbReference>
<sequence length="591" mass="65254">MSKSGDILTIDRRRFVQGLAGLGASAAVGLRSAPALAVTGPAEPSSLRGNRFKLSLDRITVNKTGLPSWANAINGSVPGPILHWKEGDVVTLDVTNNLPVTTGVHWHGIILPNPMDGVPGLEFPGIQPGETFTYRFPVIQSGTYWYHSHMGYQEQKGAYGVLIIEPAGEPMIRADRDYPIVLSDWMDGDPLVVANNVKQNPDYYNYRRRTLGTFISDAKQSGLSATINERLSWGEMRMDPSGLAEPTGALYTYLINGAPPAANWTALFKLGERVRLRFINASAITYYDIRIPGLTMEVVHVHGNDVRPVQVDELRIGVAETYDVIVEPKENRAYTIFAQDYERSGYARGTLAPRAGMVAAIPDMDPRPMRSMADMGMHMMPKEVGASKPDGTRIGGIMGMMAKTVPTAERVGEQPMHPNTPDNPAISVEVQSNAKMVSDRLGLPGDGLNLLNRRVLTLAELRSIHPGVDPRPPGREILLHLTGNMNRFIWGFDGKKYSEVGPIDVKLGERFRLRFINDTMMSHPIHLHGMWMELENGGGEHRPYLHTINVKPAEDVSLLVTPLATGQWPLHCHVLYHFEAGMFRTLRVLPA</sequence>
<dbReference type="InterPro" id="IPR006311">
    <property type="entry name" value="TAT_signal"/>
</dbReference>
<feature type="domain" description="Plastocyanin-like" evidence="6">
    <location>
        <begin position="63"/>
        <end position="167"/>
    </location>
</feature>
<gene>
    <name evidence="7" type="ORF">HN018_03355</name>
</gene>
<evidence type="ECO:0000256" key="1">
    <source>
        <dbReference type="ARBA" id="ARBA00022723"/>
    </source>
</evidence>
<dbReference type="GO" id="GO:0042597">
    <property type="term" value="C:periplasmic space"/>
    <property type="evidence" value="ECO:0007669"/>
    <property type="project" value="InterPro"/>
</dbReference>
<dbReference type="GO" id="GO:0005507">
    <property type="term" value="F:copper ion binding"/>
    <property type="evidence" value="ECO:0007669"/>
    <property type="project" value="InterPro"/>
</dbReference>
<dbReference type="Proteomes" id="UP000500767">
    <property type="component" value="Chromosome"/>
</dbReference>
<keyword evidence="3" id="KW-0186">Copper</keyword>
<dbReference type="KEGG" id="lck:HN018_03355"/>
<dbReference type="InterPro" id="IPR045087">
    <property type="entry name" value="Cu-oxidase_fam"/>
</dbReference>
<proteinExistence type="predicted"/>
<keyword evidence="8" id="KW-1185">Reference proteome</keyword>
<evidence type="ECO:0000313" key="7">
    <source>
        <dbReference type="EMBL" id="QKE89208.1"/>
    </source>
</evidence>
<dbReference type="PANTHER" id="PTHR11709">
    <property type="entry name" value="MULTI-COPPER OXIDASE"/>
    <property type="match status" value="1"/>
</dbReference>
<dbReference type="Pfam" id="PF07732">
    <property type="entry name" value="Cu-oxidase_3"/>
    <property type="match status" value="1"/>
</dbReference>
<dbReference type="InterPro" id="IPR002355">
    <property type="entry name" value="Cu_oxidase_Cu_BS"/>
</dbReference>
<dbReference type="Pfam" id="PF07731">
    <property type="entry name" value="Cu-oxidase_2"/>
    <property type="match status" value="1"/>
</dbReference>
<name>A0A6M8HLI6_9PROT</name>
<dbReference type="Gene3D" id="2.60.40.420">
    <property type="entry name" value="Cupredoxins - blue copper proteins"/>
    <property type="match status" value="3"/>
</dbReference>
<dbReference type="SUPFAM" id="SSF49503">
    <property type="entry name" value="Cupredoxins"/>
    <property type="match status" value="3"/>
</dbReference>
<evidence type="ECO:0000259" key="5">
    <source>
        <dbReference type="Pfam" id="PF07731"/>
    </source>
</evidence>
<dbReference type="InterPro" id="IPR011707">
    <property type="entry name" value="Cu-oxidase-like_N"/>
</dbReference>
<dbReference type="Pfam" id="PF00394">
    <property type="entry name" value="Cu-oxidase"/>
    <property type="match status" value="1"/>
</dbReference>
<evidence type="ECO:0000259" key="4">
    <source>
        <dbReference type="Pfam" id="PF00394"/>
    </source>
</evidence>
<evidence type="ECO:0000256" key="3">
    <source>
        <dbReference type="ARBA" id="ARBA00023008"/>
    </source>
</evidence>
<dbReference type="InterPro" id="IPR033138">
    <property type="entry name" value="Cu_oxidase_CS"/>
</dbReference>
<dbReference type="EMBL" id="CP053708">
    <property type="protein sequence ID" value="QKE89208.1"/>
    <property type="molecule type" value="Genomic_DNA"/>
</dbReference>
<dbReference type="PROSITE" id="PS00079">
    <property type="entry name" value="MULTICOPPER_OXIDASE1"/>
    <property type="match status" value="1"/>
</dbReference>
<feature type="domain" description="Plastocyanin-like" evidence="5">
    <location>
        <begin position="471"/>
        <end position="589"/>
    </location>
</feature>
<protein>
    <submittedName>
        <fullName evidence="7">Copper resistance system multicopper oxidase</fullName>
    </submittedName>
</protein>
<feature type="domain" description="Plastocyanin-like" evidence="4">
    <location>
        <begin position="250"/>
        <end position="341"/>
    </location>
</feature>
<dbReference type="InterPro" id="IPR011706">
    <property type="entry name" value="Cu-oxidase_C"/>
</dbReference>
<dbReference type="GO" id="GO:0016491">
    <property type="term" value="F:oxidoreductase activity"/>
    <property type="evidence" value="ECO:0007669"/>
    <property type="project" value="UniProtKB-KW"/>
</dbReference>
<evidence type="ECO:0000256" key="2">
    <source>
        <dbReference type="ARBA" id="ARBA00023002"/>
    </source>
</evidence>
<evidence type="ECO:0000259" key="6">
    <source>
        <dbReference type="Pfam" id="PF07732"/>
    </source>
</evidence>
<dbReference type="PROSITE" id="PS00080">
    <property type="entry name" value="MULTICOPPER_OXIDASE2"/>
    <property type="match status" value="1"/>
</dbReference>
<dbReference type="InterPro" id="IPR034279">
    <property type="entry name" value="CuRO_3_CopA"/>
</dbReference>
<reference evidence="7 8" key="1">
    <citation type="journal article" date="2014" name="World J. Microbiol. Biotechnol.">
        <title>Biodiversity and physiological characteristics of Antarctic and Arctic lichens-associated bacteria.</title>
        <authorList>
            <person name="Lee Y.M."/>
            <person name="Kim E.H."/>
            <person name="Lee H.K."/>
            <person name="Hong S.G."/>
        </authorList>
    </citation>
    <scope>NUCLEOTIDE SEQUENCE [LARGE SCALE GENOMIC DNA]</scope>
    <source>
        <strain evidence="7 8">PAMC 26569</strain>
    </source>
</reference>
<dbReference type="RefSeq" id="WP_172443430.1">
    <property type="nucleotide sequence ID" value="NZ_CP053708.1"/>
</dbReference>
<dbReference type="InterPro" id="IPR008972">
    <property type="entry name" value="Cupredoxin"/>
</dbReference>
<dbReference type="CDD" id="cd13896">
    <property type="entry name" value="CuRO_3_CopA"/>
    <property type="match status" value="1"/>
</dbReference>
<keyword evidence="2" id="KW-0560">Oxidoreductase</keyword>
<dbReference type="CDD" id="cd13874">
    <property type="entry name" value="CuRO_2_CopA"/>
    <property type="match status" value="1"/>
</dbReference>